<evidence type="ECO:0000313" key="4">
    <source>
        <dbReference type="Proteomes" id="UP001165120"/>
    </source>
</evidence>
<feature type="compositionally biased region" description="Basic residues" evidence="1">
    <location>
        <begin position="14"/>
        <end position="27"/>
    </location>
</feature>
<evidence type="ECO:0000259" key="2">
    <source>
        <dbReference type="Pfam" id="PF09770"/>
    </source>
</evidence>
<evidence type="ECO:0000313" key="3">
    <source>
        <dbReference type="EMBL" id="GME78869.1"/>
    </source>
</evidence>
<dbReference type="Pfam" id="PF09770">
    <property type="entry name" value="PAT1"/>
    <property type="match status" value="1"/>
</dbReference>
<feature type="compositionally biased region" description="Low complexity" evidence="1">
    <location>
        <begin position="28"/>
        <end position="42"/>
    </location>
</feature>
<comment type="caution">
    <text evidence="3">The sequence shown here is derived from an EMBL/GenBank/DDBJ whole genome shotgun (WGS) entry which is preliminary data.</text>
</comment>
<dbReference type="Proteomes" id="UP001165120">
    <property type="component" value="Unassembled WGS sequence"/>
</dbReference>
<gene>
    <name evidence="3" type="ORF">Cboi02_000595000</name>
</gene>
<keyword evidence="4" id="KW-1185">Reference proteome</keyword>
<feature type="compositionally biased region" description="Low complexity" evidence="1">
    <location>
        <begin position="127"/>
        <end position="150"/>
    </location>
</feature>
<evidence type="ECO:0000256" key="1">
    <source>
        <dbReference type="SAM" id="MobiDB-lite"/>
    </source>
</evidence>
<dbReference type="InterPro" id="IPR019167">
    <property type="entry name" value="PAT1_dom"/>
</dbReference>
<feature type="region of interest" description="Disordered" evidence="1">
    <location>
        <begin position="1"/>
        <end position="52"/>
    </location>
</feature>
<feature type="domain" description="mRNA decay factor PAT1" evidence="2">
    <location>
        <begin position="1"/>
        <end position="139"/>
    </location>
</feature>
<proteinExistence type="predicted"/>
<dbReference type="EMBL" id="BSXN01003265">
    <property type="protein sequence ID" value="GME78869.1"/>
    <property type="molecule type" value="Genomic_DNA"/>
</dbReference>
<sequence>MSFFGFDPSGPPGKSKHKNNKNYKKNNKNNNSNSNNNNNSNNDDLDTYDFEETYDGLGDNYIEEEDAFNDETFGTEAGANLGKDFDFTGGLKPSNTNPVNDSGLSYAQAANVSDILQPMASLWVDDSNQQQQQPQNSSSNRFQCSNNNNNNNNKFHLNICSHLNYNKS</sequence>
<dbReference type="AlphaFoldDB" id="A0A9W6T8A3"/>
<organism evidence="3 4">
    <name type="scientific">Candida boidinii</name>
    <name type="common">Yeast</name>
    <dbReference type="NCBI Taxonomy" id="5477"/>
    <lineage>
        <taxon>Eukaryota</taxon>
        <taxon>Fungi</taxon>
        <taxon>Dikarya</taxon>
        <taxon>Ascomycota</taxon>
        <taxon>Saccharomycotina</taxon>
        <taxon>Pichiomycetes</taxon>
        <taxon>Pichiales</taxon>
        <taxon>Pichiaceae</taxon>
        <taxon>Ogataea</taxon>
        <taxon>Ogataea/Candida clade</taxon>
    </lineage>
</organism>
<feature type="region of interest" description="Disordered" evidence="1">
    <location>
        <begin position="126"/>
        <end position="150"/>
    </location>
</feature>
<reference evidence="3" key="1">
    <citation type="submission" date="2023-04" db="EMBL/GenBank/DDBJ databases">
        <title>Candida boidinii NBRC 10035.</title>
        <authorList>
            <person name="Ichikawa N."/>
            <person name="Sato H."/>
            <person name="Tonouchi N."/>
        </authorList>
    </citation>
    <scope>NUCLEOTIDE SEQUENCE</scope>
    <source>
        <strain evidence="3">NBRC 10035</strain>
    </source>
</reference>
<accession>A0A9W6T8A3</accession>
<feature type="compositionally biased region" description="Acidic residues" evidence="1">
    <location>
        <begin position="43"/>
        <end position="52"/>
    </location>
</feature>
<protein>
    <submittedName>
        <fullName evidence="3">Unnamed protein product</fullName>
    </submittedName>
</protein>
<name>A0A9W6T8A3_CANBO</name>